<feature type="domain" description="YqgU-like 6-bladed beta-propeller" evidence="2">
    <location>
        <begin position="87"/>
        <end position="346"/>
    </location>
</feature>
<sequence length="368" mass="42029">MTRCFIYIMLLLMIVSGCQPTTPPELVKPPKDTKIEQEKPVIKEEVSRLSIPRENFDRVVGWVTNEEILYVTRQQSQSSLRLYHNETGEIKEITKIVEPIIEVRIHPDLTKLAVITSSNSLSATIHIFSIAGEKIDEVTIESSEMYWDWDSSHNDQLFFSAFYEDWTFDSFVYLGKTKELNRIEATDPFGKWGYDSTIQMINWPENDSLSGGSLRELNSKTMSFQDSTDSTIIYVESFREVNLTVRISEDQQLFLYTVTNIKEGKSATYEMPVISNYSQWFVPEIDWLDDGTIVTFVAKESGLMDAISKDFTLVQLTHETTSKTSIWEGPYGQFACTPSGQICLIGVELKGILKVGSNVVKPWIEIIE</sequence>
<evidence type="ECO:0000256" key="1">
    <source>
        <dbReference type="SAM" id="SignalP"/>
    </source>
</evidence>
<gene>
    <name evidence="3" type="ORF">ACFPYN_10690</name>
</gene>
<comment type="caution">
    <text evidence="3">The sequence shown here is derived from an EMBL/GenBank/DDBJ whole genome shotgun (WGS) entry which is preliminary data.</text>
</comment>
<name>A0ABW1L9P1_9BACL</name>
<reference evidence="4" key="1">
    <citation type="journal article" date="2019" name="Int. J. Syst. Evol. Microbiol.">
        <title>The Global Catalogue of Microorganisms (GCM) 10K type strain sequencing project: providing services to taxonomists for standard genome sequencing and annotation.</title>
        <authorList>
            <consortium name="The Broad Institute Genomics Platform"/>
            <consortium name="The Broad Institute Genome Sequencing Center for Infectious Disease"/>
            <person name="Wu L."/>
            <person name="Ma J."/>
        </authorList>
    </citation>
    <scope>NUCLEOTIDE SEQUENCE [LARGE SCALE GENOMIC DNA]</scope>
    <source>
        <strain evidence="4">CCUG 54527</strain>
    </source>
</reference>
<proteinExistence type="predicted"/>
<keyword evidence="4" id="KW-1185">Reference proteome</keyword>
<keyword evidence="1" id="KW-0732">Signal</keyword>
<dbReference type="PROSITE" id="PS51257">
    <property type="entry name" value="PROKAR_LIPOPROTEIN"/>
    <property type="match status" value="1"/>
</dbReference>
<dbReference type="Proteomes" id="UP001596170">
    <property type="component" value="Unassembled WGS sequence"/>
</dbReference>
<evidence type="ECO:0000259" key="2">
    <source>
        <dbReference type="Pfam" id="PF21101"/>
    </source>
</evidence>
<protein>
    <recommendedName>
        <fullName evidence="2">YqgU-like 6-bladed beta-propeller domain-containing protein</fullName>
    </recommendedName>
</protein>
<dbReference type="EMBL" id="JBHSRI010000018">
    <property type="protein sequence ID" value="MFC6039887.1"/>
    <property type="molecule type" value="Genomic_DNA"/>
</dbReference>
<evidence type="ECO:0000313" key="3">
    <source>
        <dbReference type="EMBL" id="MFC6039887.1"/>
    </source>
</evidence>
<evidence type="ECO:0000313" key="4">
    <source>
        <dbReference type="Proteomes" id="UP001596170"/>
    </source>
</evidence>
<accession>A0ABW1L9P1</accession>
<organism evidence="3 4">
    <name type="scientific">Paenisporosarcina macmurdoensis</name>
    <dbReference type="NCBI Taxonomy" id="212659"/>
    <lineage>
        <taxon>Bacteria</taxon>
        <taxon>Bacillati</taxon>
        <taxon>Bacillota</taxon>
        <taxon>Bacilli</taxon>
        <taxon>Bacillales</taxon>
        <taxon>Caryophanaceae</taxon>
        <taxon>Paenisporosarcina</taxon>
    </lineage>
</organism>
<feature type="signal peptide" evidence="1">
    <location>
        <begin position="1"/>
        <end position="20"/>
    </location>
</feature>
<dbReference type="RefSeq" id="WP_377734083.1">
    <property type="nucleotide sequence ID" value="NZ_JBHSRI010000018.1"/>
</dbReference>
<feature type="chain" id="PRO_5046242745" description="YqgU-like 6-bladed beta-propeller domain-containing protein" evidence="1">
    <location>
        <begin position="21"/>
        <end position="368"/>
    </location>
</feature>
<dbReference type="SUPFAM" id="SSF82171">
    <property type="entry name" value="DPP6 N-terminal domain-like"/>
    <property type="match status" value="1"/>
</dbReference>
<dbReference type="InterPro" id="IPR048421">
    <property type="entry name" value="YqgU_beta-prop"/>
</dbReference>
<dbReference type="Pfam" id="PF21101">
    <property type="entry name" value="YqgU"/>
    <property type="match status" value="1"/>
</dbReference>